<proteinExistence type="predicted"/>
<protein>
    <submittedName>
        <fullName evidence="1">Uncharacterized protein</fullName>
    </submittedName>
</protein>
<comment type="caution">
    <text evidence="1">The sequence shown here is derived from an EMBL/GenBank/DDBJ whole genome shotgun (WGS) entry which is preliminary data.</text>
</comment>
<keyword evidence="2" id="KW-1185">Reference proteome</keyword>
<evidence type="ECO:0000313" key="1">
    <source>
        <dbReference type="EMBL" id="GBP26704.1"/>
    </source>
</evidence>
<evidence type="ECO:0000313" key="2">
    <source>
        <dbReference type="Proteomes" id="UP000299102"/>
    </source>
</evidence>
<dbReference type="EMBL" id="BGZK01000183">
    <property type="protein sequence ID" value="GBP26704.1"/>
    <property type="molecule type" value="Genomic_DNA"/>
</dbReference>
<dbReference type="AlphaFoldDB" id="A0A4C1ULG3"/>
<accession>A0A4C1ULG3</accession>
<sequence length="337" mass="36492">MKKLCSRWIPHSLAETRKTDHVTWCNAMLITFKEGAPNLVWVMVTVRKEIVEKALRGLDLTSEGCPMKGEFFQVGLPKKIIRRFACSEITSLWLLVTLLSVFMSRTALMSSVVAEEERPSHRSLLVNSVALGPGGIECGPDRGLIAIDIGIARGHIKPHATCLGVHTKPSRNRSAWMAGGPKSFGIGVALSHTIASNELTDRRTVVCTHIRWSQPPMGSINLSGGTSALPASWTGIEYLMEGGRPVECYAVGVPFERVGVSLFSGAAPLAGPRRRISAAPSAAENRLGASRSFVKANYPTIFYISSRDFGLKASTLAQDREPLTTFIIDAAMTSETA</sequence>
<dbReference type="Proteomes" id="UP000299102">
    <property type="component" value="Unassembled WGS sequence"/>
</dbReference>
<name>A0A4C1ULG3_EUMVA</name>
<organism evidence="1 2">
    <name type="scientific">Eumeta variegata</name>
    <name type="common">Bagworm moth</name>
    <name type="synonym">Eumeta japonica</name>
    <dbReference type="NCBI Taxonomy" id="151549"/>
    <lineage>
        <taxon>Eukaryota</taxon>
        <taxon>Metazoa</taxon>
        <taxon>Ecdysozoa</taxon>
        <taxon>Arthropoda</taxon>
        <taxon>Hexapoda</taxon>
        <taxon>Insecta</taxon>
        <taxon>Pterygota</taxon>
        <taxon>Neoptera</taxon>
        <taxon>Endopterygota</taxon>
        <taxon>Lepidoptera</taxon>
        <taxon>Glossata</taxon>
        <taxon>Ditrysia</taxon>
        <taxon>Tineoidea</taxon>
        <taxon>Psychidae</taxon>
        <taxon>Oiketicinae</taxon>
        <taxon>Eumeta</taxon>
    </lineage>
</organism>
<reference evidence="1 2" key="1">
    <citation type="journal article" date="2019" name="Commun. Biol.">
        <title>The bagworm genome reveals a unique fibroin gene that provides high tensile strength.</title>
        <authorList>
            <person name="Kono N."/>
            <person name="Nakamura H."/>
            <person name="Ohtoshi R."/>
            <person name="Tomita M."/>
            <person name="Numata K."/>
            <person name="Arakawa K."/>
        </authorList>
    </citation>
    <scope>NUCLEOTIDE SEQUENCE [LARGE SCALE GENOMIC DNA]</scope>
</reference>
<gene>
    <name evidence="1" type="ORF">EVAR_23475_1</name>
</gene>